<keyword evidence="7" id="KW-0472">Membrane</keyword>
<keyword evidence="10" id="KW-0732">Signal</keyword>
<proteinExistence type="inferred from homology"/>
<reference evidence="12" key="1">
    <citation type="submission" date="2025-08" db="UniProtKB">
        <authorList>
            <consortium name="RefSeq"/>
        </authorList>
    </citation>
    <scope>IDENTIFICATION</scope>
    <source>
        <tissue evidence="12">Total insect</tissue>
    </source>
</reference>
<dbReference type="RefSeq" id="XP_034256203.1">
    <property type="nucleotide sequence ID" value="XM_034400312.1"/>
</dbReference>
<dbReference type="OrthoDB" id="15356at2759"/>
<evidence type="ECO:0000256" key="5">
    <source>
        <dbReference type="ARBA" id="ARBA00022927"/>
    </source>
</evidence>
<evidence type="ECO:0000256" key="6">
    <source>
        <dbReference type="ARBA" id="ARBA00022989"/>
    </source>
</evidence>
<sequence>MAFTLWNLLEASILILNAVCVLHEERFLKNVGWGANAPVQGFGEQPSVKSQILHLVRSIRTVTRIPLIFLNTALIVIKLILG</sequence>
<dbReference type="GO" id="GO:0005789">
    <property type="term" value="C:endoplasmic reticulum membrane"/>
    <property type="evidence" value="ECO:0007669"/>
    <property type="project" value="TreeGrafter"/>
</dbReference>
<dbReference type="GO" id="GO:0000139">
    <property type="term" value="C:Golgi membrane"/>
    <property type="evidence" value="ECO:0007669"/>
    <property type="project" value="TreeGrafter"/>
</dbReference>
<evidence type="ECO:0000256" key="4">
    <source>
        <dbReference type="ARBA" id="ARBA00022692"/>
    </source>
</evidence>
<evidence type="ECO:0000256" key="3">
    <source>
        <dbReference type="ARBA" id="ARBA00022448"/>
    </source>
</evidence>
<evidence type="ECO:0000256" key="7">
    <source>
        <dbReference type="ARBA" id="ARBA00023136"/>
    </source>
</evidence>
<name>A0A6P9AD91_THRPL</name>
<feature type="chain" id="PRO_5028372696" description="Immediate early response 3-interacting protein 1" evidence="10">
    <location>
        <begin position="19"/>
        <end position="82"/>
    </location>
</feature>
<dbReference type="AlphaFoldDB" id="A0A6P9AD91"/>
<accession>A0A6P9AD91</accession>
<comment type="subcellular location">
    <subcellularLocation>
        <location evidence="1">Membrane</location>
    </subcellularLocation>
</comment>
<evidence type="ECO:0000256" key="2">
    <source>
        <dbReference type="ARBA" id="ARBA00016434"/>
    </source>
</evidence>
<keyword evidence="6" id="KW-1133">Transmembrane helix</keyword>
<comment type="function">
    <text evidence="9">Regulator of endoplasmic reticulum secretion that acts as a key determinant of brain size. Required for secretion of extracellular matrix proteins. Required for correct brain development by depositing sufficient extracellular matrix proteins for tissue integrity and the proliferation of neural progenitors. Acts as a regulator of the unfolded protein response (UPR).</text>
</comment>
<organism evidence="12">
    <name type="scientific">Thrips palmi</name>
    <name type="common">Melon thrips</name>
    <dbReference type="NCBI Taxonomy" id="161013"/>
    <lineage>
        <taxon>Eukaryota</taxon>
        <taxon>Metazoa</taxon>
        <taxon>Ecdysozoa</taxon>
        <taxon>Arthropoda</taxon>
        <taxon>Hexapoda</taxon>
        <taxon>Insecta</taxon>
        <taxon>Pterygota</taxon>
        <taxon>Neoptera</taxon>
        <taxon>Paraneoptera</taxon>
        <taxon>Thysanoptera</taxon>
        <taxon>Terebrantia</taxon>
        <taxon>Thripoidea</taxon>
        <taxon>Thripidae</taxon>
        <taxon>Thrips</taxon>
    </lineage>
</organism>
<evidence type="ECO:0000256" key="1">
    <source>
        <dbReference type="ARBA" id="ARBA00004370"/>
    </source>
</evidence>
<dbReference type="GeneID" id="117654119"/>
<dbReference type="InterPro" id="IPR013880">
    <property type="entry name" value="Yos1"/>
</dbReference>
<dbReference type="GO" id="GO:0030134">
    <property type="term" value="C:COPII-coated ER to Golgi transport vesicle"/>
    <property type="evidence" value="ECO:0007669"/>
    <property type="project" value="TreeGrafter"/>
</dbReference>
<dbReference type="Proteomes" id="UP000515158">
    <property type="component" value="Unplaced"/>
</dbReference>
<dbReference type="PANTHER" id="PTHR15858:SF0">
    <property type="entry name" value="IMMEDIATE EARLY RESPONSE 3-INTERACTING PROTEIN 1"/>
    <property type="match status" value="1"/>
</dbReference>
<evidence type="ECO:0000256" key="10">
    <source>
        <dbReference type="SAM" id="SignalP"/>
    </source>
</evidence>
<protein>
    <recommendedName>
        <fullName evidence="2">Immediate early response 3-interacting protein 1</fullName>
    </recommendedName>
</protein>
<dbReference type="InParanoid" id="A0A6P9AD91"/>
<dbReference type="Pfam" id="PF08571">
    <property type="entry name" value="Yos1"/>
    <property type="match status" value="1"/>
</dbReference>
<dbReference type="GO" id="GO:0006888">
    <property type="term" value="P:endoplasmic reticulum to Golgi vesicle-mediated transport"/>
    <property type="evidence" value="ECO:0007669"/>
    <property type="project" value="TreeGrafter"/>
</dbReference>
<evidence type="ECO:0000256" key="9">
    <source>
        <dbReference type="ARBA" id="ARBA00045999"/>
    </source>
</evidence>
<gene>
    <name evidence="12" type="primary">LOC117654119</name>
</gene>
<dbReference type="FunCoup" id="A0A6P9AD91">
    <property type="interactions" value="1313"/>
</dbReference>
<keyword evidence="4" id="KW-0812">Transmembrane</keyword>
<dbReference type="KEGG" id="tpal:117654119"/>
<dbReference type="GO" id="GO:0015031">
    <property type="term" value="P:protein transport"/>
    <property type="evidence" value="ECO:0007669"/>
    <property type="project" value="UniProtKB-KW"/>
</dbReference>
<evidence type="ECO:0000313" key="11">
    <source>
        <dbReference type="Proteomes" id="UP000515158"/>
    </source>
</evidence>
<comment type="similarity">
    <text evidence="8">Belongs to the YOS1 family.</text>
</comment>
<evidence type="ECO:0000313" key="12">
    <source>
        <dbReference type="RefSeq" id="XP_034256203.1"/>
    </source>
</evidence>
<keyword evidence="11" id="KW-1185">Reference proteome</keyword>
<keyword evidence="3" id="KW-0813">Transport</keyword>
<evidence type="ECO:0000256" key="8">
    <source>
        <dbReference type="ARBA" id="ARBA00024203"/>
    </source>
</evidence>
<feature type="signal peptide" evidence="10">
    <location>
        <begin position="1"/>
        <end position="18"/>
    </location>
</feature>
<dbReference type="PANTHER" id="PTHR15858">
    <property type="entry name" value="IMMEDIATE EARLY RESPONSE 3-INTERACTING PROTEIN 1"/>
    <property type="match status" value="1"/>
</dbReference>
<keyword evidence="5" id="KW-0653">Protein transport</keyword>